<sequence length="183" mass="21553">MNIVQIIDQHTFALKHAIEQASLTQRKSLVKAVFGFYQKLPHFYQTIEQYYHIHIDNNQLFNDIDQENLAYYQGQIKLANAEIDEYSDDYEALEAIQVITLDAFLMMVSNQNKSKNLLALLSGIIEVLDYYENFSDDQTYWNQVLEQEIIFQKQIMNEISENVIVDESIYAQRYQSIEFADLD</sequence>
<accession>A0A3A8EYG2</accession>
<dbReference type="EMBL" id="RAXT01000010">
    <property type="protein sequence ID" value="RKG38536.1"/>
    <property type="molecule type" value="Genomic_DNA"/>
</dbReference>
<reference evidence="1 2" key="1">
    <citation type="submission" date="2018-09" db="EMBL/GenBank/DDBJ databases">
        <title>The draft genome of Acinetobacter spp. strains.</title>
        <authorList>
            <person name="Qin J."/>
            <person name="Feng Y."/>
            <person name="Zong Z."/>
        </authorList>
    </citation>
    <scope>NUCLEOTIDE SEQUENCE [LARGE SCALE GENOMIC DNA]</scope>
    <source>
        <strain evidence="1 2">WCHAc060115</strain>
    </source>
</reference>
<protein>
    <submittedName>
        <fullName evidence="1">Uncharacterized protein</fullName>
    </submittedName>
</protein>
<dbReference type="AlphaFoldDB" id="A0A3A8EYG2"/>
<organism evidence="1 2">
    <name type="scientific">Acinetobacter rongchengensis</name>
    <dbReference type="NCBI Taxonomy" id="2419601"/>
    <lineage>
        <taxon>Bacteria</taxon>
        <taxon>Pseudomonadati</taxon>
        <taxon>Pseudomonadota</taxon>
        <taxon>Gammaproteobacteria</taxon>
        <taxon>Moraxellales</taxon>
        <taxon>Moraxellaceae</taxon>
        <taxon>Acinetobacter</taxon>
    </lineage>
</organism>
<evidence type="ECO:0000313" key="2">
    <source>
        <dbReference type="Proteomes" id="UP000280405"/>
    </source>
</evidence>
<dbReference type="RefSeq" id="WP_120383629.1">
    <property type="nucleotide sequence ID" value="NZ_RAXT01000010.1"/>
</dbReference>
<name>A0A3A8EYG2_9GAMM</name>
<gene>
    <name evidence="1" type="ORF">D7V20_07165</name>
</gene>
<comment type="caution">
    <text evidence="1">The sequence shown here is derived from an EMBL/GenBank/DDBJ whole genome shotgun (WGS) entry which is preliminary data.</text>
</comment>
<keyword evidence="2" id="KW-1185">Reference proteome</keyword>
<evidence type="ECO:0000313" key="1">
    <source>
        <dbReference type="EMBL" id="RKG38536.1"/>
    </source>
</evidence>
<dbReference type="Proteomes" id="UP000280405">
    <property type="component" value="Unassembled WGS sequence"/>
</dbReference>
<proteinExistence type="predicted"/>
<dbReference type="OrthoDB" id="711175at2"/>